<keyword evidence="2" id="KW-1133">Transmembrane helix</keyword>
<comment type="caution">
    <text evidence="3">The sequence shown here is derived from an EMBL/GenBank/DDBJ whole genome shotgun (WGS) entry which is preliminary data.</text>
</comment>
<keyword evidence="2" id="KW-0812">Transmembrane</keyword>
<keyword evidence="1" id="KW-0175">Coiled coil</keyword>
<evidence type="ECO:0000256" key="2">
    <source>
        <dbReference type="SAM" id="Phobius"/>
    </source>
</evidence>
<dbReference type="RefSeq" id="WP_100114283.1">
    <property type="nucleotide sequence ID" value="NZ_MDVB01000119.1"/>
</dbReference>
<keyword evidence="2" id="KW-0472">Membrane</keyword>
<dbReference type="Proteomes" id="UP000231293">
    <property type="component" value="Unassembled WGS sequence"/>
</dbReference>
<reference evidence="3 4" key="1">
    <citation type="journal article" date="2017" name="MBio">
        <title>Type VI secretion-mediated competition in the bee gut microbiome.</title>
        <authorList>
            <person name="Steele M.I."/>
            <person name="Kwong W.K."/>
            <person name="Powell J.E."/>
            <person name="Whiteley M."/>
            <person name="Moran N.A."/>
        </authorList>
    </citation>
    <scope>NUCLEOTIDE SEQUENCE [LARGE SCALE GENOMIC DNA]</scope>
    <source>
        <strain evidence="3 4">App2-2</strain>
    </source>
</reference>
<evidence type="ECO:0000256" key="1">
    <source>
        <dbReference type="SAM" id="Coils"/>
    </source>
</evidence>
<accession>A0A2N9WQT2</accession>
<gene>
    <name evidence="3" type="ORF">BGI32_10535</name>
</gene>
<dbReference type="EMBL" id="MDVB01000119">
    <property type="protein sequence ID" value="PIT12168.1"/>
    <property type="molecule type" value="Genomic_DNA"/>
</dbReference>
<protein>
    <submittedName>
        <fullName evidence="3">Uncharacterized protein</fullName>
    </submittedName>
</protein>
<sequence>MKNINYPAVGAWALLVLMVLFAVLSYGSKQYQKGYSKGTEEVRRQYQAALAKQQEAANKASQEYEKQKAKSEVKQDERQAQITKIVKVPVYTNVCLDASGVRIINEAISSR</sequence>
<name>A0A2N9WQT2_9NEIS</name>
<evidence type="ECO:0000313" key="4">
    <source>
        <dbReference type="Proteomes" id="UP000231293"/>
    </source>
</evidence>
<feature type="transmembrane region" description="Helical" evidence="2">
    <location>
        <begin position="6"/>
        <end position="27"/>
    </location>
</feature>
<dbReference type="AlphaFoldDB" id="A0A2N9WQT2"/>
<evidence type="ECO:0000313" key="3">
    <source>
        <dbReference type="EMBL" id="PIT12168.1"/>
    </source>
</evidence>
<organism evidence="3 4">
    <name type="scientific">Snodgrassella alvi</name>
    <dbReference type="NCBI Taxonomy" id="1196083"/>
    <lineage>
        <taxon>Bacteria</taxon>
        <taxon>Pseudomonadati</taxon>
        <taxon>Pseudomonadota</taxon>
        <taxon>Betaproteobacteria</taxon>
        <taxon>Neisseriales</taxon>
        <taxon>Neisseriaceae</taxon>
        <taxon>Snodgrassella</taxon>
    </lineage>
</organism>
<proteinExistence type="predicted"/>
<feature type="coiled-coil region" evidence="1">
    <location>
        <begin position="43"/>
        <end position="79"/>
    </location>
</feature>